<accession>A0ABR5IJS2</accession>
<sequence>MIKSVFNYPISTLLDIESNIIYSIPRYQREYTWGKPQWERLFDDLVENNSGYYLGSIICINQSQDAITIQDLEVVDGQQRLTTISLLLAAVYKALKSKQSLTDEENFELLKLKNKLVMRKDSKQPRLIPQVQNNNQLDYFYVLSLTGILEEKDCPSNAGNRRILRGYRYFLEKIEQYASENGDNDSFFQLLLDRVNSATLVKIEVNNHSDAYTLFESLNNRGVPLTAIDLIKNKLLSQLEKLEPGSIDDNYDSWKKVIEALGDDYNVQERFFRQYYNAYRSEIKNIVLVPIATKSNLMQIYEKLVNHNPKKFLNDMVRLSKIYANLINQNPVEEIKLRNLLQSLERVQAAPSYLLLLILFDKKQSLQLENHHFEKIIDFLIRFFVRRNTTDLPPTRDLTRIFMDLAENCLLKQGDEIVRFIETQLSSQSASDEKFKNSLSSQIYEENKAICRFVLCSLEEEQMTKEREVDLWKVQGKQYIWTIEHIFPQGENIPADWVKMIANGDKYLAKSYLNSHVHQLGNLTISGYNSSLGNKSFAEKRDREDNNKRYVGYKNGLFLNNELKNENEWTIEKIEKRTKFLVSLILKKYSLVSV</sequence>
<dbReference type="EMBL" id="LGSW01000019">
    <property type="protein sequence ID" value="KND17687.1"/>
    <property type="molecule type" value="Genomic_DNA"/>
</dbReference>
<dbReference type="Pfam" id="PF03235">
    <property type="entry name" value="GmrSD_N"/>
    <property type="match status" value="1"/>
</dbReference>
<evidence type="ECO:0000313" key="3">
    <source>
        <dbReference type="EMBL" id="KND17687.1"/>
    </source>
</evidence>
<organism evidence="3 4">
    <name type="scientific">Enhydrobacter aerosaccus</name>
    <dbReference type="NCBI Taxonomy" id="225324"/>
    <lineage>
        <taxon>Bacteria</taxon>
        <taxon>Pseudomonadati</taxon>
        <taxon>Pseudomonadota</taxon>
        <taxon>Alphaproteobacteria</taxon>
        <taxon>Hyphomicrobiales</taxon>
        <taxon>Enhydrobacter</taxon>
    </lineage>
</organism>
<dbReference type="Pfam" id="PF07510">
    <property type="entry name" value="GmrSD_C"/>
    <property type="match status" value="1"/>
</dbReference>
<feature type="domain" description="GmrSD restriction endonucleases N-terminal" evidence="1">
    <location>
        <begin position="17"/>
        <end position="236"/>
    </location>
</feature>
<keyword evidence="4" id="KW-1185">Reference proteome</keyword>
<protein>
    <submittedName>
        <fullName evidence="3">Type I restriction-modification system protein</fullName>
    </submittedName>
</protein>
<gene>
    <name evidence="3" type="ORF">AFK20_12115</name>
</gene>
<comment type="caution">
    <text evidence="3">The sequence shown here is derived from an EMBL/GenBank/DDBJ whole genome shotgun (WGS) entry which is preliminary data.</text>
</comment>
<proteinExistence type="predicted"/>
<name>A0ABR5IJS2_9HYPH</name>
<dbReference type="PANTHER" id="PTHR35149:SF2">
    <property type="entry name" value="DUF262 DOMAIN-CONTAINING PROTEIN"/>
    <property type="match status" value="1"/>
</dbReference>
<evidence type="ECO:0000259" key="1">
    <source>
        <dbReference type="Pfam" id="PF03235"/>
    </source>
</evidence>
<dbReference type="InterPro" id="IPR011089">
    <property type="entry name" value="GmrSD_C"/>
</dbReference>
<dbReference type="InterPro" id="IPR004919">
    <property type="entry name" value="GmrSD_N"/>
</dbReference>
<dbReference type="PANTHER" id="PTHR35149">
    <property type="entry name" value="SLL5132 PROTEIN"/>
    <property type="match status" value="1"/>
</dbReference>
<reference evidence="3 4" key="1">
    <citation type="submission" date="2015-07" db="EMBL/GenBank/DDBJ databases">
        <title>Draft genome of Enhydrobacter aerosaccus.</title>
        <authorList>
            <person name="Wang X."/>
        </authorList>
    </citation>
    <scope>NUCLEOTIDE SEQUENCE [LARGE SCALE GENOMIC DNA]</scope>
    <source>
        <strain evidence="3 4">CGMCC9176</strain>
    </source>
</reference>
<evidence type="ECO:0000313" key="4">
    <source>
        <dbReference type="Proteomes" id="UP000053900"/>
    </source>
</evidence>
<feature type="domain" description="GmrSD restriction endonucleases C-terminal" evidence="2">
    <location>
        <begin position="431"/>
        <end position="582"/>
    </location>
</feature>
<evidence type="ECO:0000259" key="2">
    <source>
        <dbReference type="Pfam" id="PF07510"/>
    </source>
</evidence>
<dbReference type="Proteomes" id="UP000053900">
    <property type="component" value="Unassembled WGS sequence"/>
</dbReference>